<evidence type="ECO:0000313" key="4">
    <source>
        <dbReference type="Proteomes" id="UP000294980"/>
    </source>
</evidence>
<dbReference type="InterPro" id="IPR016181">
    <property type="entry name" value="Acyl_CoA_acyltransferase"/>
</dbReference>
<protein>
    <submittedName>
        <fullName evidence="3">FemAB-related protein (PEP-CTERM system-associated)</fullName>
    </submittedName>
</protein>
<feature type="region of interest" description="Disordered" evidence="1">
    <location>
        <begin position="219"/>
        <end position="238"/>
    </location>
</feature>
<dbReference type="PANTHER" id="PTHR36174:SF1">
    <property type="entry name" value="LIPID II:GLYCINE GLYCYLTRANSFERASE"/>
    <property type="match status" value="1"/>
</dbReference>
<gene>
    <name evidence="3" type="ORF">EV688_11436</name>
</gene>
<evidence type="ECO:0000256" key="1">
    <source>
        <dbReference type="SAM" id="MobiDB-lite"/>
    </source>
</evidence>
<proteinExistence type="predicted"/>
<organism evidence="3 4">
    <name type="scientific">Chromatocurvus halotolerans</name>
    <dbReference type="NCBI Taxonomy" id="1132028"/>
    <lineage>
        <taxon>Bacteria</taxon>
        <taxon>Pseudomonadati</taxon>
        <taxon>Pseudomonadota</taxon>
        <taxon>Gammaproteobacteria</taxon>
        <taxon>Cellvibrionales</taxon>
        <taxon>Halieaceae</taxon>
        <taxon>Chromatocurvus</taxon>
    </lineage>
</organism>
<keyword evidence="4" id="KW-1185">Reference proteome</keyword>
<feature type="domain" description="BioF2-like acetyltransferase" evidence="2">
    <location>
        <begin position="242"/>
        <end position="309"/>
    </location>
</feature>
<dbReference type="Pfam" id="PF13480">
    <property type="entry name" value="Acetyltransf_6"/>
    <property type="match status" value="1"/>
</dbReference>
<accession>A0A4R2KKX6</accession>
<dbReference type="EMBL" id="SLWX01000014">
    <property type="protein sequence ID" value="TCO74323.1"/>
    <property type="molecule type" value="Genomic_DNA"/>
</dbReference>
<evidence type="ECO:0000313" key="3">
    <source>
        <dbReference type="EMBL" id="TCO74323.1"/>
    </source>
</evidence>
<dbReference type="Gene3D" id="3.40.630.30">
    <property type="match status" value="1"/>
</dbReference>
<dbReference type="SUPFAM" id="SSF55729">
    <property type="entry name" value="Acyl-CoA N-acyltransferases (Nat)"/>
    <property type="match status" value="2"/>
</dbReference>
<dbReference type="InterPro" id="IPR050644">
    <property type="entry name" value="PG_Glycine_Bridge_Synth"/>
</dbReference>
<evidence type="ECO:0000259" key="2">
    <source>
        <dbReference type="Pfam" id="PF13480"/>
    </source>
</evidence>
<dbReference type="AlphaFoldDB" id="A0A4R2KKX6"/>
<reference evidence="3 4" key="1">
    <citation type="submission" date="2019-03" db="EMBL/GenBank/DDBJ databases">
        <title>Genomic Encyclopedia of Type Strains, Phase IV (KMG-IV): sequencing the most valuable type-strain genomes for metagenomic binning, comparative biology and taxonomic classification.</title>
        <authorList>
            <person name="Goeker M."/>
        </authorList>
    </citation>
    <scope>NUCLEOTIDE SEQUENCE [LARGE SCALE GENOMIC DNA]</scope>
    <source>
        <strain evidence="3 4">DSM 23344</strain>
    </source>
</reference>
<dbReference type="RefSeq" id="WP_117319075.1">
    <property type="nucleotide sequence ID" value="NZ_QQSW01000018.1"/>
</dbReference>
<sequence length="368" mass="41144">MSLTVREAQPEDEAAWDAFVHSCPQTTFFHRFAWQRVLRRGFGHTAYFLIAESDAGIEGILPLAAVRSVLTGNRLCSLPFCVYGGIAANSDQAAQALRDRAMALAEAQKVDALELRCREPSGSDWPTKELYYTFRKSLEADNAANLKAIPNRQRAMLRKALGEGLYSEEDATGVDRLYRVYAESVRNLGTPVFSRRYLQILREEFAGDCRVLMIRQAADGAPKGKPDDAMLLDPPNRSGEAGEDVAAVMSFYFKGEVLPYYGGSITRARDIRGCNHFLYWELMRESASEGLTGFDFGRSKADTGPFAFKKNMGFTPEPLPYEYHLVSAESPPDLNPNSPRYRLLVNTWQKLPLWLANLMGPPLARHLG</sequence>
<dbReference type="InterPro" id="IPR038740">
    <property type="entry name" value="BioF2-like_GNAT_dom"/>
</dbReference>
<name>A0A4R2KKX6_9GAMM</name>
<dbReference type="Proteomes" id="UP000294980">
    <property type="component" value="Unassembled WGS sequence"/>
</dbReference>
<dbReference type="OrthoDB" id="9773932at2"/>
<dbReference type="PANTHER" id="PTHR36174">
    <property type="entry name" value="LIPID II:GLYCINE GLYCYLTRANSFERASE"/>
    <property type="match status" value="1"/>
</dbReference>
<comment type="caution">
    <text evidence="3">The sequence shown here is derived from an EMBL/GenBank/DDBJ whole genome shotgun (WGS) entry which is preliminary data.</text>
</comment>